<dbReference type="PIRSF" id="PIRSF026631">
    <property type="entry name" value="UCP026631"/>
    <property type="match status" value="1"/>
</dbReference>
<accession>A0ABP8PTE0</accession>
<feature type="transmembrane region" description="Helical" evidence="1">
    <location>
        <begin position="232"/>
        <end position="256"/>
    </location>
</feature>
<feature type="domain" description="YdbS-like PH" evidence="2">
    <location>
        <begin position="422"/>
        <end position="486"/>
    </location>
</feature>
<proteinExistence type="predicted"/>
<feature type="transmembrane region" description="Helical" evidence="1">
    <location>
        <begin position="23"/>
        <end position="39"/>
    </location>
</feature>
<sequence>MSETDGWRRLSGRMLVIHPIQELLRAWPVLVGLVFAGTAGGQGSWWSLTGTIAVVAAGMLRWFTTTYRISAEQVQVRRGLFRRQLLTVPRDRIRTVDVTANLLHRSLGLAKVEVGTGRTDRKDEAVKLDALHVAEATRLRAELLHRAPARRDTAREDAAREETAAPREALLASVPAAWVRYGPFTLTGLVTVGVIAGVFGRAVNEAHLDPGRLGPVSELLNRWENAGLPVEIAVLVAVLVVAVAVASTLGYVLAFYGFRLKRNALGTVHVTRGLITTRSITIEERRLHGVEISEPLLLRAVRGARCLAITTGLRVGRGAERGGSLLLPPAPRAEAERVGTLVLGRTAPVTAPLTAHGPRATRRRHTRAVGLAALAVAACLVLSWTAGLPAWVWRLSLVLLPVAAFLAWDRARSLGHALIEATLVSRRGSLVRRRSALACEGIIGWNLRQSFFQRRAGLATLVATTAAGRQRIDVQDVPLGEALRLADEALPGLLTPFLDADGRDV</sequence>
<keyword evidence="4" id="KW-1185">Reference proteome</keyword>
<dbReference type="InterPro" id="IPR014529">
    <property type="entry name" value="UCP026631"/>
</dbReference>
<feature type="domain" description="YdbS-like PH" evidence="2">
    <location>
        <begin position="62"/>
        <end position="142"/>
    </location>
</feature>
<dbReference type="EMBL" id="BAABHF010000017">
    <property type="protein sequence ID" value="GAA4491828.1"/>
    <property type="molecule type" value="Genomic_DNA"/>
</dbReference>
<dbReference type="Pfam" id="PF03703">
    <property type="entry name" value="bPH_2"/>
    <property type="match status" value="2"/>
</dbReference>
<evidence type="ECO:0000313" key="3">
    <source>
        <dbReference type="EMBL" id="GAA4491828.1"/>
    </source>
</evidence>
<dbReference type="PANTHER" id="PTHR34473:SF2">
    <property type="entry name" value="UPF0699 TRANSMEMBRANE PROTEIN YDBT"/>
    <property type="match status" value="1"/>
</dbReference>
<evidence type="ECO:0000256" key="1">
    <source>
        <dbReference type="SAM" id="Phobius"/>
    </source>
</evidence>
<dbReference type="RefSeq" id="WP_345462333.1">
    <property type="nucleotide sequence ID" value="NZ_BAABHF010000017.1"/>
</dbReference>
<gene>
    <name evidence="3" type="ORF">GCM10023191_026370</name>
</gene>
<keyword evidence="1" id="KW-0472">Membrane</keyword>
<organism evidence="3 4">
    <name type="scientific">Actinoallomurus oryzae</name>
    <dbReference type="NCBI Taxonomy" id="502180"/>
    <lineage>
        <taxon>Bacteria</taxon>
        <taxon>Bacillati</taxon>
        <taxon>Actinomycetota</taxon>
        <taxon>Actinomycetes</taxon>
        <taxon>Streptosporangiales</taxon>
        <taxon>Thermomonosporaceae</taxon>
        <taxon>Actinoallomurus</taxon>
    </lineage>
</organism>
<comment type="caution">
    <text evidence="3">The sequence shown here is derived from an EMBL/GenBank/DDBJ whole genome shotgun (WGS) entry which is preliminary data.</text>
</comment>
<protein>
    <submittedName>
        <fullName evidence="3">PH domain-containing protein</fullName>
    </submittedName>
</protein>
<keyword evidence="1" id="KW-0812">Transmembrane</keyword>
<dbReference type="Proteomes" id="UP001500503">
    <property type="component" value="Unassembled WGS sequence"/>
</dbReference>
<evidence type="ECO:0000313" key="4">
    <source>
        <dbReference type="Proteomes" id="UP001500503"/>
    </source>
</evidence>
<evidence type="ECO:0000259" key="2">
    <source>
        <dbReference type="Pfam" id="PF03703"/>
    </source>
</evidence>
<reference evidence="4" key="1">
    <citation type="journal article" date="2019" name="Int. J. Syst. Evol. Microbiol.">
        <title>The Global Catalogue of Microorganisms (GCM) 10K type strain sequencing project: providing services to taxonomists for standard genome sequencing and annotation.</title>
        <authorList>
            <consortium name="The Broad Institute Genomics Platform"/>
            <consortium name="The Broad Institute Genome Sequencing Center for Infectious Disease"/>
            <person name="Wu L."/>
            <person name="Ma J."/>
        </authorList>
    </citation>
    <scope>NUCLEOTIDE SEQUENCE [LARGE SCALE GENOMIC DNA]</scope>
    <source>
        <strain evidence="4">JCM 17933</strain>
    </source>
</reference>
<dbReference type="InterPro" id="IPR005182">
    <property type="entry name" value="YdbS-like_PH"/>
</dbReference>
<feature type="transmembrane region" description="Helical" evidence="1">
    <location>
        <begin position="184"/>
        <end position="203"/>
    </location>
</feature>
<feature type="transmembrane region" description="Helical" evidence="1">
    <location>
        <begin position="45"/>
        <end position="63"/>
    </location>
</feature>
<feature type="transmembrane region" description="Helical" evidence="1">
    <location>
        <begin position="368"/>
        <end position="385"/>
    </location>
</feature>
<dbReference type="PANTHER" id="PTHR34473">
    <property type="entry name" value="UPF0699 TRANSMEMBRANE PROTEIN YDBS"/>
    <property type="match status" value="1"/>
</dbReference>
<keyword evidence="1" id="KW-1133">Transmembrane helix</keyword>
<name>A0ABP8PTE0_9ACTN</name>